<organism evidence="2">
    <name type="scientific">Sheuella amnicola</name>
    <dbReference type="NCBI Taxonomy" id="2707330"/>
    <lineage>
        <taxon>Bacteria</taxon>
        <taxon>Pseudomonadati</taxon>
        <taxon>Pseudomonadota</taxon>
        <taxon>Betaproteobacteria</taxon>
        <taxon>Burkholderiales</taxon>
        <taxon>Alcaligenaceae</taxon>
        <taxon>Sheuella</taxon>
    </lineage>
</organism>
<evidence type="ECO:0000256" key="1">
    <source>
        <dbReference type="SAM" id="MobiDB-lite"/>
    </source>
</evidence>
<name>A0A6B2R2J9_9BURK</name>
<comment type="caution">
    <text evidence="2">The sequence shown here is derived from an EMBL/GenBank/DDBJ whole genome shotgun (WGS) entry which is preliminary data.</text>
</comment>
<proteinExistence type="predicted"/>
<reference evidence="2" key="1">
    <citation type="submission" date="2020-02" db="EMBL/GenBank/DDBJ databases">
        <authorList>
            <person name="Chen W.-M."/>
        </authorList>
    </citation>
    <scope>NUCLEOTIDE SEQUENCE</scope>
    <source>
        <strain evidence="2">NBD-18</strain>
    </source>
</reference>
<protein>
    <recommendedName>
        <fullName evidence="3">CYTH domain-containing protein</fullName>
    </recommendedName>
</protein>
<dbReference type="RefSeq" id="WP_163656230.1">
    <property type="nucleotide sequence ID" value="NZ_JAAGRN010000012.1"/>
</dbReference>
<feature type="region of interest" description="Disordered" evidence="1">
    <location>
        <begin position="1"/>
        <end position="40"/>
    </location>
</feature>
<gene>
    <name evidence="2" type="ORF">G3I67_14355</name>
</gene>
<dbReference type="EMBL" id="JAAGRN010000012">
    <property type="protein sequence ID" value="NDY84412.1"/>
    <property type="molecule type" value="Genomic_DNA"/>
</dbReference>
<evidence type="ECO:0000313" key="2">
    <source>
        <dbReference type="EMBL" id="NDY84412.1"/>
    </source>
</evidence>
<evidence type="ECO:0008006" key="3">
    <source>
        <dbReference type="Google" id="ProtNLM"/>
    </source>
</evidence>
<accession>A0A6B2R2J9</accession>
<dbReference type="Gene3D" id="2.40.320.10">
    <property type="entry name" value="Hypothetical Protein Pfu-838710-001"/>
    <property type="match status" value="1"/>
</dbReference>
<sequence length="312" mass="35371">MKSEKIKKKNDTKGKEFQGETKQVTDKEKKSDKPSKKNQLDKRVTNREFKLLINPNGLDRRSKIAQLSNLLVAFCQKSGVEFFHLDNANTGLRNVYFYDTPGEHFRRNNLILRVRESRQNVWVDDWCEVTMKCRAHSLIDSLAYDPKPQIAQKARLRLKEEILRGDGLGTARMIYSNNAILDTVPVDSVFDRSMKSVIGFFPDLKKLGIADDVPIRIVGGRTNKILEACLPLGNLVFGETVQAHCDIGIWMRSVGDPIIGELAFSYRVNNENRAETAAHKKADKFFKSLQLALPDWLASGTTKTALIYGKPE</sequence>
<dbReference type="AlphaFoldDB" id="A0A6B2R2J9"/>